<sequence>MRNAIPAMVMQNEVSECGLACISMLADYYGIEAPLEKLRLKYPTSLHGFTLARLSTILNEMGLPGVPVQFDYDELDALPLPAILHYGAGHYVVLAWRSGNNVCVLNPSFGKQLLTFDALKREISGFALIIDEQEKRVPPGDGKAKTNKNWLPSWLSVKATSNVPYIYILMITTFVISMAVFIIPVVMSSSLNALYSQKQVEVSWWLYIISFIGIAGIDLLNGIFSANVVKRFSHISNTSGFRRLIHQPLRYFQKRNAGDIYSRFSHWCGALRGKIALDNTLRIDWLIALLSFGVMFWVNPLLSLVSLFSITLMGLISLWAAWKDRIYTQKIEMLSAEQNDFIMETVSGIHTIKSAGLHEHRQIAFAQQNKRMVQALRNYAVYNKIKSNLYQLTGNGETILYIAISLPLLQSGAMHFGTFVSYGLIKQIYGNYMSKLFFTVLQKNEIGVIDKRAQDFLFSEDASTNSTGITEHFQRSIRFDNLRFAWTPECNVINELTLTLHKGECVAIIGESGEGKTTFLSIAAGLLMADSGEIAIDDVVQSPGQWASMAFMNSTDHILLQGSIRDNITLFRSDYTIKEDRQISHILDALGIADVIEHLPGGLNARIREGNSGLSAGQHQRLLLARALYCNHELIILDEPTANLDVTAAQQTMTAIVEHCRQQNKTLITVTHNPALLGAFDAVYQFSQGRLLREGYAHEQ</sequence>
<evidence type="ECO:0000256" key="6">
    <source>
        <dbReference type="ARBA" id="ARBA00022989"/>
    </source>
</evidence>
<dbReference type="AlphaFoldDB" id="A0A3J5VHS0"/>
<organism evidence="12">
    <name type="scientific">Salmonella enterica</name>
    <name type="common">Salmonella choleraesuis</name>
    <dbReference type="NCBI Taxonomy" id="28901"/>
    <lineage>
        <taxon>Bacteria</taxon>
        <taxon>Pseudomonadati</taxon>
        <taxon>Pseudomonadota</taxon>
        <taxon>Gammaproteobacteria</taxon>
        <taxon>Enterobacterales</taxon>
        <taxon>Enterobacteriaceae</taxon>
        <taxon>Salmonella</taxon>
    </lineage>
</organism>
<dbReference type="SMART" id="SM00382">
    <property type="entry name" value="AAA"/>
    <property type="match status" value="1"/>
</dbReference>
<dbReference type="InterPro" id="IPR039421">
    <property type="entry name" value="Type_1_exporter"/>
</dbReference>
<dbReference type="Gene3D" id="3.40.50.300">
    <property type="entry name" value="P-loop containing nucleotide triphosphate hydrolases"/>
    <property type="match status" value="1"/>
</dbReference>
<evidence type="ECO:0000313" key="12">
    <source>
        <dbReference type="EMBL" id="MHI24117.1"/>
    </source>
</evidence>
<dbReference type="InterPro" id="IPR036640">
    <property type="entry name" value="ABC1_TM_sf"/>
</dbReference>
<dbReference type="Pfam" id="PF03412">
    <property type="entry name" value="Peptidase_C39"/>
    <property type="match status" value="1"/>
</dbReference>
<dbReference type="SUPFAM" id="SSF90123">
    <property type="entry name" value="ABC transporter transmembrane region"/>
    <property type="match status" value="1"/>
</dbReference>
<dbReference type="PANTHER" id="PTHR43394">
    <property type="entry name" value="ATP-DEPENDENT PERMEASE MDL1, MITOCHONDRIAL"/>
    <property type="match status" value="1"/>
</dbReference>
<dbReference type="PROSITE" id="PS50893">
    <property type="entry name" value="ABC_TRANSPORTER_2"/>
    <property type="match status" value="1"/>
</dbReference>
<dbReference type="GO" id="GO:0006508">
    <property type="term" value="P:proteolysis"/>
    <property type="evidence" value="ECO:0007669"/>
    <property type="project" value="InterPro"/>
</dbReference>
<evidence type="ECO:0000256" key="1">
    <source>
        <dbReference type="ARBA" id="ARBA00004651"/>
    </source>
</evidence>
<dbReference type="GO" id="GO:0008233">
    <property type="term" value="F:peptidase activity"/>
    <property type="evidence" value="ECO:0007669"/>
    <property type="project" value="InterPro"/>
</dbReference>
<name>A0A3J5VHS0_SALER</name>
<evidence type="ECO:0000256" key="8">
    <source>
        <dbReference type="SAM" id="Phobius"/>
    </source>
</evidence>
<keyword evidence="7 8" id="KW-0472">Membrane</keyword>
<dbReference type="Gene3D" id="1.20.1560.10">
    <property type="entry name" value="ABC transporter type 1, transmembrane domain"/>
    <property type="match status" value="1"/>
</dbReference>
<keyword evidence="4" id="KW-0378">Hydrolase</keyword>
<evidence type="ECO:0000259" key="9">
    <source>
        <dbReference type="PROSITE" id="PS50893"/>
    </source>
</evidence>
<dbReference type="InterPro" id="IPR027417">
    <property type="entry name" value="P-loop_NTPase"/>
</dbReference>
<evidence type="ECO:0000256" key="4">
    <source>
        <dbReference type="ARBA" id="ARBA00022801"/>
    </source>
</evidence>
<dbReference type="PANTHER" id="PTHR43394:SF1">
    <property type="entry name" value="ATP-BINDING CASSETTE SUB-FAMILY B MEMBER 10, MITOCHONDRIAL"/>
    <property type="match status" value="1"/>
</dbReference>
<feature type="domain" description="Peptidase C39" evidence="11">
    <location>
        <begin position="11"/>
        <end position="130"/>
    </location>
</feature>
<feature type="domain" description="ABC transmembrane type-1" evidence="10">
    <location>
        <begin position="168"/>
        <end position="422"/>
    </location>
</feature>
<keyword evidence="2 8" id="KW-0812">Transmembrane</keyword>
<dbReference type="EMBL" id="ROVY01000094">
    <property type="protein sequence ID" value="MHI24117.1"/>
    <property type="molecule type" value="Genomic_DNA"/>
</dbReference>
<dbReference type="GO" id="GO:0005524">
    <property type="term" value="F:ATP binding"/>
    <property type="evidence" value="ECO:0007669"/>
    <property type="project" value="UniProtKB-KW"/>
</dbReference>
<comment type="caution">
    <text evidence="12">The sequence shown here is derived from an EMBL/GenBank/DDBJ whole genome shotgun (WGS) entry which is preliminary data.</text>
</comment>
<evidence type="ECO:0000256" key="5">
    <source>
        <dbReference type="ARBA" id="ARBA00022840"/>
    </source>
</evidence>
<dbReference type="PROSITE" id="PS50929">
    <property type="entry name" value="ABC_TM1F"/>
    <property type="match status" value="1"/>
</dbReference>
<dbReference type="GO" id="GO:0016887">
    <property type="term" value="F:ATP hydrolysis activity"/>
    <property type="evidence" value="ECO:0007669"/>
    <property type="project" value="InterPro"/>
</dbReference>
<proteinExistence type="predicted"/>
<dbReference type="GO" id="GO:0015421">
    <property type="term" value="F:ABC-type oligopeptide transporter activity"/>
    <property type="evidence" value="ECO:0007669"/>
    <property type="project" value="TreeGrafter"/>
</dbReference>
<gene>
    <name evidence="12" type="ORF">EEM47_20205</name>
</gene>
<keyword evidence="6 8" id="KW-1133">Transmembrane helix</keyword>
<dbReference type="Gene3D" id="3.90.70.10">
    <property type="entry name" value="Cysteine proteinases"/>
    <property type="match status" value="1"/>
</dbReference>
<dbReference type="Proteomes" id="UP000885364">
    <property type="component" value="Unassembled WGS sequence"/>
</dbReference>
<evidence type="ECO:0000259" key="10">
    <source>
        <dbReference type="PROSITE" id="PS50929"/>
    </source>
</evidence>
<protein>
    <submittedName>
        <fullName evidence="12">ATP-binding cassette domain-containing protein</fullName>
    </submittedName>
</protein>
<feature type="transmembrane region" description="Helical" evidence="8">
    <location>
        <begin position="204"/>
        <end position="224"/>
    </location>
</feature>
<dbReference type="PROSITE" id="PS50990">
    <property type="entry name" value="PEPTIDASE_C39"/>
    <property type="match status" value="1"/>
</dbReference>
<evidence type="ECO:0000259" key="11">
    <source>
        <dbReference type="PROSITE" id="PS50990"/>
    </source>
</evidence>
<evidence type="ECO:0000256" key="2">
    <source>
        <dbReference type="ARBA" id="ARBA00022692"/>
    </source>
</evidence>
<evidence type="ECO:0000256" key="3">
    <source>
        <dbReference type="ARBA" id="ARBA00022741"/>
    </source>
</evidence>
<feature type="transmembrane region" description="Helical" evidence="8">
    <location>
        <begin position="165"/>
        <end position="184"/>
    </location>
</feature>
<dbReference type="SUPFAM" id="SSF52540">
    <property type="entry name" value="P-loop containing nucleoside triphosphate hydrolases"/>
    <property type="match status" value="1"/>
</dbReference>
<keyword evidence="5 12" id="KW-0067">ATP-binding</keyword>
<accession>A0A3J5VHS0</accession>
<feature type="transmembrane region" description="Helical" evidence="8">
    <location>
        <begin position="281"/>
        <end position="298"/>
    </location>
</feature>
<dbReference type="Pfam" id="PF00005">
    <property type="entry name" value="ABC_tran"/>
    <property type="match status" value="1"/>
</dbReference>
<dbReference type="InterPro" id="IPR011527">
    <property type="entry name" value="ABC1_TM_dom"/>
</dbReference>
<dbReference type="InterPro" id="IPR005074">
    <property type="entry name" value="Peptidase_C39"/>
</dbReference>
<reference evidence="12" key="1">
    <citation type="submission" date="2018-11" db="EMBL/GenBank/DDBJ databases">
        <authorList>
            <consortium name="PulseNet: The National Subtyping Network for Foodborne Disease Surveillance"/>
            <person name="Tarr C.L."/>
            <person name="Trees E."/>
            <person name="Katz L.S."/>
            <person name="Carleton-Romer H.A."/>
            <person name="Stroika S."/>
            <person name="Kucerova Z."/>
            <person name="Roache K.F."/>
            <person name="Sabol A.L."/>
            <person name="Besser J."/>
            <person name="Gerner-Smidt P."/>
        </authorList>
    </citation>
    <scope>NUCLEOTIDE SEQUENCE [LARGE SCALE GENOMIC DNA]</scope>
    <source>
        <strain evidence="12">PNUSAS059688</strain>
    </source>
</reference>
<dbReference type="Pfam" id="PF00664">
    <property type="entry name" value="ABC_membrane"/>
    <property type="match status" value="1"/>
</dbReference>
<comment type="subcellular location">
    <subcellularLocation>
        <location evidence="1">Cell membrane</location>
        <topology evidence="1">Multi-pass membrane protein</topology>
    </subcellularLocation>
</comment>
<keyword evidence="3" id="KW-0547">Nucleotide-binding</keyword>
<feature type="domain" description="ABC transporter" evidence="9">
    <location>
        <begin position="477"/>
        <end position="700"/>
    </location>
</feature>
<dbReference type="InterPro" id="IPR003439">
    <property type="entry name" value="ABC_transporter-like_ATP-bd"/>
</dbReference>
<evidence type="ECO:0000256" key="7">
    <source>
        <dbReference type="ARBA" id="ARBA00023136"/>
    </source>
</evidence>
<dbReference type="GO" id="GO:0005886">
    <property type="term" value="C:plasma membrane"/>
    <property type="evidence" value="ECO:0007669"/>
    <property type="project" value="UniProtKB-SubCell"/>
</dbReference>
<dbReference type="InterPro" id="IPR003593">
    <property type="entry name" value="AAA+_ATPase"/>
</dbReference>